<keyword evidence="7" id="KW-0472">Membrane</keyword>
<evidence type="ECO:0000259" key="8">
    <source>
        <dbReference type="SMART" id="SM00387"/>
    </source>
</evidence>
<feature type="region of interest" description="Disordered" evidence="6">
    <location>
        <begin position="541"/>
        <end position="572"/>
    </location>
</feature>
<dbReference type="PANTHER" id="PTHR24421">
    <property type="entry name" value="NITRATE/NITRITE SENSOR PROTEIN NARX-RELATED"/>
    <property type="match status" value="1"/>
</dbReference>
<sequence>MDGWDVFTGCALLASGAVCGRRRAGLLLIVCGGCWFLGDVVGWAVFVHRGVLFFLVLTYPGVRLGSVGTAHGVAARARKDTLPSASGERPSTVTPSPTSAGRLRAMASKLGPRTNLRTLAPVLGPAMVACCTALYPLTRIDAVAVVEVAALVGGAALRLRATTAGAHERRARGVSVAAAVLLAGAVLWGVVARRSGVAGDLPVLRTYELVVAVVGGGLCAGVLLFGSARAALARLVVDLGEPDGGGPLRARLAPVLGDPRLELGYWVPELRGYVDEAGRPVRLPPTGAGRVVTPLDQDGRPLAVLVHDGSMPHDRVLLSAVAAVARLAVSNARLQAEIRGRLAELESSRRRLVEAADTERCRLERQLDEDVLHRLDRVADVLAGSGDWAGPVLDALRAAHAELREFARGIHPATLVRDGLAAALAEQSAQCPLPLTLDVAEGRFDPAVEAAAYFICCEALTNAVKHAHAGRVSVRIAARPDGGVEVEVRDDGTGGARPELGTGLRGLADRAEALGGTLRVHDAAGGGTRLFARIPQGIALGAGARDSGAGPGVREVSDPYRRNRSEQSAPGE</sequence>
<dbReference type="SUPFAM" id="SSF55874">
    <property type="entry name" value="ATPase domain of HSP90 chaperone/DNA topoisomerase II/histidine kinase"/>
    <property type="match status" value="1"/>
</dbReference>
<dbReference type="CDD" id="cd16917">
    <property type="entry name" value="HATPase_UhpB-NarQ-NarX-like"/>
    <property type="match status" value="1"/>
</dbReference>
<feature type="transmembrane region" description="Helical" evidence="7">
    <location>
        <begin position="25"/>
        <end position="46"/>
    </location>
</feature>
<comment type="caution">
    <text evidence="9">The sequence shown here is derived from an EMBL/GenBank/DDBJ whole genome shotgun (WGS) entry which is preliminary data.</text>
</comment>
<comment type="catalytic activity">
    <reaction evidence="1">
        <text>ATP + protein L-histidine = ADP + protein N-phospho-L-histidine.</text>
        <dbReference type="EC" id="2.7.13.3"/>
    </reaction>
</comment>
<dbReference type="GO" id="GO:0000160">
    <property type="term" value="P:phosphorelay signal transduction system"/>
    <property type="evidence" value="ECO:0007669"/>
    <property type="project" value="UniProtKB-KW"/>
</dbReference>
<dbReference type="Pfam" id="PF02518">
    <property type="entry name" value="HATPase_c"/>
    <property type="match status" value="1"/>
</dbReference>
<feature type="transmembrane region" description="Helical" evidence="7">
    <location>
        <begin position="204"/>
        <end position="225"/>
    </location>
</feature>
<keyword evidence="4" id="KW-0418">Kinase</keyword>
<evidence type="ECO:0000256" key="7">
    <source>
        <dbReference type="SAM" id="Phobius"/>
    </source>
</evidence>
<feature type="transmembrane region" description="Helical" evidence="7">
    <location>
        <begin position="173"/>
        <end position="192"/>
    </location>
</feature>
<feature type="transmembrane region" description="Helical" evidence="7">
    <location>
        <begin position="116"/>
        <end position="136"/>
    </location>
</feature>
<feature type="region of interest" description="Disordered" evidence="6">
    <location>
        <begin position="79"/>
        <end position="100"/>
    </location>
</feature>
<feature type="transmembrane region" description="Helical" evidence="7">
    <location>
        <begin position="52"/>
        <end position="74"/>
    </location>
</feature>
<organism evidence="9 10">
    <name type="scientific">Streptomyces albiflavescens</name>
    <dbReference type="NCBI Taxonomy" id="1623582"/>
    <lineage>
        <taxon>Bacteria</taxon>
        <taxon>Bacillati</taxon>
        <taxon>Actinomycetota</taxon>
        <taxon>Actinomycetes</taxon>
        <taxon>Kitasatosporales</taxon>
        <taxon>Streptomycetaceae</taxon>
        <taxon>Streptomyces</taxon>
    </lineage>
</organism>
<dbReference type="EC" id="2.7.13.3" evidence="2"/>
<evidence type="ECO:0000256" key="4">
    <source>
        <dbReference type="ARBA" id="ARBA00022777"/>
    </source>
</evidence>
<dbReference type="EMBL" id="BMMM01000007">
    <property type="protein sequence ID" value="GGN68372.1"/>
    <property type="molecule type" value="Genomic_DNA"/>
</dbReference>
<reference evidence="9 10" key="1">
    <citation type="journal article" date="2014" name="Int. J. Syst. Evol. Microbiol.">
        <title>Complete genome sequence of Corynebacterium casei LMG S-19264T (=DSM 44701T), isolated from a smear-ripened cheese.</title>
        <authorList>
            <consortium name="US DOE Joint Genome Institute (JGI-PGF)"/>
            <person name="Walter F."/>
            <person name="Albersmeier A."/>
            <person name="Kalinowski J."/>
            <person name="Ruckert C."/>
        </authorList>
    </citation>
    <scope>NUCLEOTIDE SEQUENCE [LARGE SCALE GENOMIC DNA]</scope>
    <source>
        <strain evidence="9 10">CGMCC 4.7111</strain>
    </source>
</reference>
<evidence type="ECO:0000256" key="1">
    <source>
        <dbReference type="ARBA" id="ARBA00000085"/>
    </source>
</evidence>
<dbReference type="InterPro" id="IPR036890">
    <property type="entry name" value="HATPase_C_sf"/>
</dbReference>
<dbReference type="PANTHER" id="PTHR24421:SF10">
    <property type="entry name" value="NITRATE_NITRITE SENSOR PROTEIN NARQ"/>
    <property type="match status" value="1"/>
</dbReference>
<name>A0A918D532_9ACTN</name>
<keyword evidence="7" id="KW-0812">Transmembrane</keyword>
<dbReference type="Proteomes" id="UP000600365">
    <property type="component" value="Unassembled WGS sequence"/>
</dbReference>
<accession>A0A918D532</accession>
<dbReference type="AlphaFoldDB" id="A0A918D532"/>
<dbReference type="InterPro" id="IPR003594">
    <property type="entry name" value="HATPase_dom"/>
</dbReference>
<gene>
    <name evidence="9" type="ORF">GCM10011579_041820</name>
</gene>
<proteinExistence type="predicted"/>
<feature type="domain" description="Histidine kinase/HSP90-like ATPase" evidence="8">
    <location>
        <begin position="447"/>
        <end position="538"/>
    </location>
</feature>
<dbReference type="GO" id="GO:0004673">
    <property type="term" value="F:protein histidine kinase activity"/>
    <property type="evidence" value="ECO:0007669"/>
    <property type="project" value="UniProtKB-EC"/>
</dbReference>
<dbReference type="Gene3D" id="3.30.565.10">
    <property type="entry name" value="Histidine kinase-like ATPase, C-terminal domain"/>
    <property type="match status" value="1"/>
</dbReference>
<dbReference type="RefSeq" id="WP_189187539.1">
    <property type="nucleotide sequence ID" value="NZ_BMMM01000007.1"/>
</dbReference>
<keyword evidence="10" id="KW-1185">Reference proteome</keyword>
<dbReference type="SMART" id="SM00387">
    <property type="entry name" value="HATPase_c"/>
    <property type="match status" value="1"/>
</dbReference>
<feature type="compositionally biased region" description="Basic and acidic residues" evidence="6">
    <location>
        <begin position="555"/>
        <end position="565"/>
    </location>
</feature>
<evidence type="ECO:0000313" key="9">
    <source>
        <dbReference type="EMBL" id="GGN68372.1"/>
    </source>
</evidence>
<evidence type="ECO:0000256" key="2">
    <source>
        <dbReference type="ARBA" id="ARBA00012438"/>
    </source>
</evidence>
<evidence type="ECO:0000256" key="5">
    <source>
        <dbReference type="ARBA" id="ARBA00023012"/>
    </source>
</evidence>
<feature type="compositionally biased region" description="Polar residues" evidence="6">
    <location>
        <begin position="89"/>
        <end position="99"/>
    </location>
</feature>
<keyword evidence="3" id="KW-0808">Transferase</keyword>
<dbReference type="InterPro" id="IPR050482">
    <property type="entry name" value="Sensor_HK_TwoCompSys"/>
</dbReference>
<feature type="transmembrane region" description="Helical" evidence="7">
    <location>
        <begin position="142"/>
        <end position="161"/>
    </location>
</feature>
<evidence type="ECO:0000313" key="10">
    <source>
        <dbReference type="Proteomes" id="UP000600365"/>
    </source>
</evidence>
<keyword evidence="7" id="KW-1133">Transmembrane helix</keyword>
<keyword evidence="5" id="KW-0902">Two-component regulatory system</keyword>
<evidence type="ECO:0000256" key="6">
    <source>
        <dbReference type="SAM" id="MobiDB-lite"/>
    </source>
</evidence>
<evidence type="ECO:0000256" key="3">
    <source>
        <dbReference type="ARBA" id="ARBA00022679"/>
    </source>
</evidence>
<protein>
    <recommendedName>
        <fullName evidence="2">histidine kinase</fullName>
        <ecNumber evidence="2">2.7.13.3</ecNumber>
    </recommendedName>
</protein>